<dbReference type="CDD" id="cd17663">
    <property type="entry name" value="PFA-DSP_Oca6"/>
    <property type="match status" value="1"/>
</dbReference>
<dbReference type="PANTHER" id="PTHR31126:SF14">
    <property type="entry name" value="TYROSINE-PROTEIN PHOSPHATASE OCA6-RELATED"/>
    <property type="match status" value="1"/>
</dbReference>
<protein>
    <recommendedName>
        <fullName evidence="2">Tyrosine-protein phosphatase domain-containing protein</fullName>
    </recommendedName>
</protein>
<dbReference type="Gene3D" id="3.90.190.10">
    <property type="entry name" value="Protein tyrosine phosphatase superfamily"/>
    <property type="match status" value="1"/>
</dbReference>
<evidence type="ECO:0000313" key="4">
    <source>
        <dbReference type="Proteomes" id="UP000646827"/>
    </source>
</evidence>
<keyword evidence="4" id="KW-1185">Reference proteome</keyword>
<dbReference type="Proteomes" id="UP000646827">
    <property type="component" value="Unassembled WGS sequence"/>
</dbReference>
<gene>
    <name evidence="3" type="ORF">INT45_006158</name>
</gene>
<organism evidence="3 4">
    <name type="scientific">Circinella minor</name>
    <dbReference type="NCBI Taxonomy" id="1195481"/>
    <lineage>
        <taxon>Eukaryota</taxon>
        <taxon>Fungi</taxon>
        <taxon>Fungi incertae sedis</taxon>
        <taxon>Mucoromycota</taxon>
        <taxon>Mucoromycotina</taxon>
        <taxon>Mucoromycetes</taxon>
        <taxon>Mucorales</taxon>
        <taxon>Lichtheimiaceae</taxon>
        <taxon>Circinella</taxon>
    </lineage>
</organism>
<dbReference type="PANTHER" id="PTHR31126">
    <property type="entry name" value="TYROSINE-PROTEIN PHOSPHATASE"/>
    <property type="match status" value="1"/>
</dbReference>
<dbReference type="InterPro" id="IPR029021">
    <property type="entry name" value="Prot-tyrosine_phosphatase-like"/>
</dbReference>
<accession>A0A8H7VGY9</accession>
<feature type="compositionally biased region" description="Basic and acidic residues" evidence="1">
    <location>
        <begin position="281"/>
        <end position="294"/>
    </location>
</feature>
<dbReference type="GO" id="GO:0016791">
    <property type="term" value="F:phosphatase activity"/>
    <property type="evidence" value="ECO:0007669"/>
    <property type="project" value="TreeGrafter"/>
</dbReference>
<dbReference type="FunFam" id="3.90.190.10:FF:000084">
    <property type="entry name" value="Tyrosine phospatase-like protein"/>
    <property type="match status" value="1"/>
</dbReference>
<dbReference type="SUPFAM" id="SSF52799">
    <property type="entry name" value="(Phosphotyrosine protein) phosphatases II"/>
    <property type="match status" value="1"/>
</dbReference>
<proteinExistence type="predicted"/>
<evidence type="ECO:0000259" key="2">
    <source>
        <dbReference type="PROSITE" id="PS50054"/>
    </source>
</evidence>
<feature type="compositionally biased region" description="Basic and acidic residues" evidence="1">
    <location>
        <begin position="205"/>
        <end position="220"/>
    </location>
</feature>
<feature type="region of interest" description="Disordered" evidence="1">
    <location>
        <begin position="325"/>
        <end position="352"/>
    </location>
</feature>
<dbReference type="EMBL" id="JAEPRB010000151">
    <property type="protein sequence ID" value="KAG2220130.1"/>
    <property type="molecule type" value="Genomic_DNA"/>
</dbReference>
<feature type="region of interest" description="Disordered" evidence="1">
    <location>
        <begin position="205"/>
        <end position="294"/>
    </location>
</feature>
<dbReference type="AlphaFoldDB" id="A0A8H7VGY9"/>
<sequence length="369" mass="42637">MIQLPSLIPPFRYAMIEEYLFRGGYPKPRNLRFLKRLRLKTILSLIPSPLKPEVQEFCKQHNIILIHIQVDKMKEDNIPLSYNKTLMALQILIDPANHPLYLHCLDGADVTGLIVACLRKLQMWSTSSAMSEFSRYLHTNVISPEEFEFVENFKNFEVIIPSILPPWLWGGQVSFRKHSCLRLKFLNPEMMTEEEREIKARKEKLEKEKEDDYQRRKNDLLDNLLDTTGDGRHHRSSSHNNDDNTDIDQDISSLSSNKPPSLAGSDDIGFVPSSRLNSFTGRRESKDTGSPSKDRYLVDVDVDVDRVMMDGLDQVEYYNRYGHHYRINDDDDDENEGDRDSSGSLMLDEETEEVEVISRTLDALALEGL</sequence>
<name>A0A8H7VGY9_9FUNG</name>
<dbReference type="Pfam" id="PF03162">
    <property type="entry name" value="Y_phosphatase2"/>
    <property type="match status" value="1"/>
</dbReference>
<dbReference type="InterPro" id="IPR020422">
    <property type="entry name" value="TYR_PHOSPHATASE_DUAL_dom"/>
</dbReference>
<dbReference type="OrthoDB" id="6375174at2759"/>
<feature type="domain" description="Tyrosine-protein phosphatase" evidence="2">
    <location>
        <begin position="12"/>
        <end position="162"/>
    </location>
</feature>
<evidence type="ECO:0000313" key="3">
    <source>
        <dbReference type="EMBL" id="KAG2220130.1"/>
    </source>
</evidence>
<dbReference type="PROSITE" id="PS50054">
    <property type="entry name" value="TYR_PHOSPHATASE_DUAL"/>
    <property type="match status" value="1"/>
</dbReference>
<reference evidence="3 4" key="1">
    <citation type="submission" date="2020-12" db="EMBL/GenBank/DDBJ databases">
        <title>Metabolic potential, ecology and presence of endohyphal bacteria is reflected in genomic diversity of Mucoromycotina.</title>
        <authorList>
            <person name="Muszewska A."/>
            <person name="Okrasinska A."/>
            <person name="Steczkiewicz K."/>
            <person name="Drgas O."/>
            <person name="Orlowska M."/>
            <person name="Perlinska-Lenart U."/>
            <person name="Aleksandrzak-Piekarczyk T."/>
            <person name="Szatraj K."/>
            <person name="Zielenkiewicz U."/>
            <person name="Pilsyk S."/>
            <person name="Malc E."/>
            <person name="Mieczkowski P."/>
            <person name="Kruszewska J.S."/>
            <person name="Biernat P."/>
            <person name="Pawlowska J."/>
        </authorList>
    </citation>
    <scope>NUCLEOTIDE SEQUENCE [LARGE SCALE GENOMIC DNA]</scope>
    <source>
        <strain evidence="3 4">CBS 142.35</strain>
    </source>
</reference>
<dbReference type="InterPro" id="IPR004861">
    <property type="entry name" value="Siw14-like"/>
</dbReference>
<comment type="caution">
    <text evidence="3">The sequence shown here is derived from an EMBL/GenBank/DDBJ whole genome shotgun (WGS) entry which is preliminary data.</text>
</comment>
<evidence type="ECO:0000256" key="1">
    <source>
        <dbReference type="SAM" id="MobiDB-lite"/>
    </source>
</evidence>